<organism evidence="2 5">
    <name type="scientific">Clostridium pasteurianum DSM 525 = ATCC 6013</name>
    <dbReference type="NCBI Taxonomy" id="1262449"/>
    <lineage>
        <taxon>Bacteria</taxon>
        <taxon>Bacillati</taxon>
        <taxon>Bacillota</taxon>
        <taxon>Clostridia</taxon>
        <taxon>Eubacteriales</taxon>
        <taxon>Clostridiaceae</taxon>
        <taxon>Clostridium</taxon>
    </lineage>
</organism>
<dbReference type="EMBL" id="JPGY02000001">
    <property type="protein sequence ID" value="KRU12802.1"/>
    <property type="molecule type" value="Genomic_DNA"/>
</dbReference>
<proteinExistence type="predicted"/>
<reference evidence="3 4" key="3">
    <citation type="journal article" name="Genome Announc.">
        <title>Improved Draft Genome Sequence of Clostridium pasteurianum Strain ATCC 6013 (DSM 525) Using a Hybrid Next-Generation Sequencing Approach.</title>
        <authorList>
            <person name="Pyne M.E."/>
            <person name="Utturkar S."/>
            <person name="Brown S.D."/>
            <person name="Moo-Young M."/>
            <person name="Chung D.A."/>
            <person name="Chou C.P."/>
        </authorList>
    </citation>
    <scope>NUCLEOTIDE SEQUENCE [LARGE SCALE GENOMIC DNA]</scope>
    <source>
        <strain evidence="3 4">ATCC 6013</strain>
    </source>
</reference>
<dbReference type="RefSeq" id="WP_003444487.1">
    <property type="nucleotide sequence ID" value="NZ_ANZB01000005.1"/>
</dbReference>
<dbReference type="Proteomes" id="UP000028042">
    <property type="component" value="Unassembled WGS sequence"/>
</dbReference>
<reference evidence="2 5" key="1">
    <citation type="journal article" date="2015" name="Genome Announc.">
        <title>Complete Genome Sequence of the Nitrogen-Fixing and Solvent-Producing Clostridium pasteurianum DSM 525.</title>
        <authorList>
            <person name="Poehlein A."/>
            <person name="Grosse-Honebrink A."/>
            <person name="Zhang Y."/>
            <person name="Minton N.P."/>
            <person name="Daniel R."/>
        </authorList>
    </citation>
    <scope>NUCLEOTIDE SEQUENCE [LARGE SCALE GENOMIC DNA]</scope>
    <source>
        <strain evidence="2">DSM 525</strain>
        <strain evidence="5">DSM 525 / ATCC 6013</strain>
    </source>
</reference>
<dbReference type="KEGG" id="cpae:CPAST_c11020"/>
<dbReference type="eggNOG" id="COG1695">
    <property type="taxonomic scope" value="Bacteria"/>
</dbReference>
<dbReference type="PANTHER" id="PTHR33169:SF14">
    <property type="entry name" value="TRANSCRIPTIONAL REGULATOR RV3488"/>
    <property type="match status" value="1"/>
</dbReference>
<dbReference type="PATRIC" id="fig|1262449.3.peg.1863"/>
<dbReference type="AlphaFoldDB" id="A0A0H3J329"/>
<dbReference type="PANTHER" id="PTHR33169">
    <property type="entry name" value="PADR-FAMILY TRANSCRIPTIONAL REGULATOR"/>
    <property type="match status" value="1"/>
</dbReference>
<gene>
    <name evidence="2" type="ORF">CLPA_c11020</name>
    <name evidence="3" type="ORF">CP6013_02050</name>
</gene>
<dbReference type="GeneID" id="93073296"/>
<sequence>MSSIDLIILGYLLHGEKSAYEMVKEFETWNLSYWVKISNASIYKKIIKLSKDGYLDSKNIKEGEMPEKTVYYINEKGHNYFHELMEKYSTNFSNIYFDFSGFIVNLNNVDENKRHNLLKNFNAVLKSKSEYMNGPHKEEHKYLEEHNKNALDLIELYEDLYNLLNKWSSKLLKKH</sequence>
<evidence type="ECO:0000313" key="2">
    <source>
        <dbReference type="EMBL" id="AJA51190.1"/>
    </source>
</evidence>
<evidence type="ECO:0000313" key="5">
    <source>
        <dbReference type="Proteomes" id="UP000030905"/>
    </source>
</evidence>
<reference evidence="3" key="2">
    <citation type="submission" date="2015-10" db="EMBL/GenBank/DDBJ databases">
        <title>Improved Draft Genome Sequence of Clostridium pasteurianum Strain ATCC 6013 (DSM 525) Using a Hybrid Next-Generation Sequencing Approach.</title>
        <authorList>
            <person name="Pyne M.E."/>
            <person name="Utturkar S.M."/>
            <person name="Brown S.D."/>
            <person name="Moo-Young M."/>
            <person name="Chung D.A."/>
            <person name="Chou P.C."/>
        </authorList>
    </citation>
    <scope>NUCLEOTIDE SEQUENCE</scope>
    <source>
        <strain evidence="3">ATCC 6013</strain>
    </source>
</reference>
<name>A0A0H3J329_CLOPA</name>
<evidence type="ECO:0000259" key="1">
    <source>
        <dbReference type="Pfam" id="PF03551"/>
    </source>
</evidence>
<dbReference type="InterPro" id="IPR036388">
    <property type="entry name" value="WH-like_DNA-bd_sf"/>
</dbReference>
<dbReference type="InterPro" id="IPR005149">
    <property type="entry name" value="Tscrpt_reg_PadR_N"/>
</dbReference>
<dbReference type="Gene3D" id="1.10.10.10">
    <property type="entry name" value="Winged helix-like DNA-binding domain superfamily/Winged helix DNA-binding domain"/>
    <property type="match status" value="1"/>
</dbReference>
<dbReference type="EMBL" id="CP009268">
    <property type="protein sequence ID" value="AJA51190.1"/>
    <property type="molecule type" value="Genomic_DNA"/>
</dbReference>
<dbReference type="InterPro" id="IPR052509">
    <property type="entry name" value="Metal_resp_DNA-bind_regulator"/>
</dbReference>
<evidence type="ECO:0000313" key="4">
    <source>
        <dbReference type="Proteomes" id="UP000028042"/>
    </source>
</evidence>
<feature type="domain" description="Transcription regulator PadR N-terminal" evidence="1">
    <location>
        <begin position="8"/>
        <end position="82"/>
    </location>
</feature>
<dbReference type="Proteomes" id="UP000030905">
    <property type="component" value="Chromosome"/>
</dbReference>
<protein>
    <submittedName>
        <fullName evidence="2">Putative transcriptional regulator</fullName>
    </submittedName>
    <submittedName>
        <fullName evidence="3">Transcriptional regulator, PadR-like family</fullName>
    </submittedName>
</protein>
<evidence type="ECO:0000313" key="3">
    <source>
        <dbReference type="EMBL" id="KRU12802.1"/>
    </source>
</evidence>
<dbReference type="InterPro" id="IPR036390">
    <property type="entry name" value="WH_DNA-bd_sf"/>
</dbReference>
<accession>A0A0H3J329</accession>
<dbReference type="SUPFAM" id="SSF46785">
    <property type="entry name" value="Winged helix' DNA-binding domain"/>
    <property type="match status" value="1"/>
</dbReference>
<dbReference type="Pfam" id="PF03551">
    <property type="entry name" value="PadR"/>
    <property type="match status" value="1"/>
</dbReference>
<keyword evidence="5" id="KW-1185">Reference proteome</keyword>
<dbReference type="KEGG" id="cpat:CLPA_c11020"/>